<dbReference type="GO" id="GO:0008233">
    <property type="term" value="F:peptidase activity"/>
    <property type="evidence" value="ECO:0007669"/>
    <property type="project" value="InterPro"/>
</dbReference>
<evidence type="ECO:0000259" key="1">
    <source>
        <dbReference type="Pfam" id="PF02557"/>
    </source>
</evidence>
<dbReference type="SUPFAM" id="SSF55166">
    <property type="entry name" value="Hedgehog/DD-peptidase"/>
    <property type="match status" value="1"/>
</dbReference>
<evidence type="ECO:0000313" key="3">
    <source>
        <dbReference type="Proteomes" id="UP000886786"/>
    </source>
</evidence>
<reference evidence="2" key="1">
    <citation type="submission" date="2020-10" db="EMBL/GenBank/DDBJ databases">
        <authorList>
            <person name="Gilroy R."/>
        </authorList>
    </citation>
    <scope>NUCLEOTIDE SEQUENCE</scope>
    <source>
        <strain evidence="2">CHK147-3167</strain>
    </source>
</reference>
<dbReference type="InterPro" id="IPR058193">
    <property type="entry name" value="VanY/YodJ_core_dom"/>
</dbReference>
<reference evidence="2" key="2">
    <citation type="journal article" date="2021" name="PeerJ">
        <title>Extensive microbial diversity within the chicken gut microbiome revealed by metagenomics and culture.</title>
        <authorList>
            <person name="Gilroy R."/>
            <person name="Ravi A."/>
            <person name="Getino M."/>
            <person name="Pursley I."/>
            <person name="Horton D.L."/>
            <person name="Alikhan N.F."/>
            <person name="Baker D."/>
            <person name="Gharbi K."/>
            <person name="Hall N."/>
            <person name="Watson M."/>
            <person name="Adriaenssens E.M."/>
            <person name="Foster-Nyarko E."/>
            <person name="Jarju S."/>
            <person name="Secka A."/>
            <person name="Antonio M."/>
            <person name="Oren A."/>
            <person name="Chaudhuri R.R."/>
            <person name="La Ragione R."/>
            <person name="Hildebrand F."/>
            <person name="Pallen M.J."/>
        </authorList>
    </citation>
    <scope>NUCLEOTIDE SEQUENCE</scope>
    <source>
        <strain evidence="2">CHK147-3167</strain>
    </source>
</reference>
<dbReference type="PANTHER" id="PTHR34385">
    <property type="entry name" value="D-ALANYL-D-ALANINE CARBOXYPEPTIDASE"/>
    <property type="match status" value="1"/>
</dbReference>
<sequence>MKKFLTLILISLILYCGINFVKSPHKINETQSTIDPLILVNYKNSLDDSEINLVNFNGFQVCDIIYNDLIDMYNAAKKDGITLKINNTYRTAKDQREMFDSKRKSYLDQGYSYEGATSKAEETVQLPGFSEHQTGLAIDFSNEGHYEENEQMWEWLKTNASKYGFILRYPSGKEDITKISYEPWHYRYVGKQAAEEITNQNITLEEYLKG</sequence>
<organism evidence="2 3">
    <name type="scientific">Candidatus Coprosoma intestinipullorum</name>
    <dbReference type="NCBI Taxonomy" id="2840752"/>
    <lineage>
        <taxon>Bacteria</taxon>
        <taxon>Bacillati</taxon>
        <taxon>Bacillota</taxon>
        <taxon>Bacillota incertae sedis</taxon>
        <taxon>Candidatus Coprosoma</taxon>
    </lineage>
</organism>
<dbReference type="Proteomes" id="UP000886786">
    <property type="component" value="Unassembled WGS sequence"/>
</dbReference>
<evidence type="ECO:0000313" key="2">
    <source>
        <dbReference type="EMBL" id="HIQ90250.1"/>
    </source>
</evidence>
<name>A0A9D0ZRY4_9FIRM</name>
<dbReference type="InterPro" id="IPR003709">
    <property type="entry name" value="VanY-like_core_dom"/>
</dbReference>
<dbReference type="EMBL" id="DVFV01000027">
    <property type="protein sequence ID" value="HIQ90250.1"/>
    <property type="molecule type" value="Genomic_DNA"/>
</dbReference>
<gene>
    <name evidence="2" type="ORF">IAB27_01285</name>
</gene>
<feature type="domain" description="D-alanyl-D-alanine carboxypeptidase-like core" evidence="1">
    <location>
        <begin position="64"/>
        <end position="191"/>
    </location>
</feature>
<dbReference type="GO" id="GO:0006508">
    <property type="term" value="P:proteolysis"/>
    <property type="evidence" value="ECO:0007669"/>
    <property type="project" value="InterPro"/>
</dbReference>
<dbReference type="InterPro" id="IPR009045">
    <property type="entry name" value="Zn_M74/Hedgehog-like"/>
</dbReference>
<dbReference type="CDD" id="cd14852">
    <property type="entry name" value="LD-carboxypeptidase"/>
    <property type="match status" value="1"/>
</dbReference>
<dbReference type="Gene3D" id="3.30.1380.10">
    <property type="match status" value="1"/>
</dbReference>
<proteinExistence type="predicted"/>
<comment type="caution">
    <text evidence="2">The sequence shown here is derived from an EMBL/GenBank/DDBJ whole genome shotgun (WGS) entry which is preliminary data.</text>
</comment>
<dbReference type="InterPro" id="IPR052179">
    <property type="entry name" value="DD-CPase-like"/>
</dbReference>
<dbReference type="PANTHER" id="PTHR34385:SF1">
    <property type="entry name" value="PEPTIDOGLYCAN L-ALANYL-D-GLUTAMATE ENDOPEPTIDASE CWLK"/>
    <property type="match status" value="1"/>
</dbReference>
<accession>A0A9D0ZRY4</accession>
<protein>
    <submittedName>
        <fullName evidence="2">M15 family metallopeptidase</fullName>
    </submittedName>
</protein>
<dbReference type="Pfam" id="PF02557">
    <property type="entry name" value="VanY"/>
    <property type="match status" value="1"/>
</dbReference>
<dbReference type="AlphaFoldDB" id="A0A9D0ZRY4"/>